<evidence type="ECO:0000259" key="1">
    <source>
        <dbReference type="SMART" id="SM00914"/>
    </source>
</evidence>
<dbReference type="Pfam" id="PF08858">
    <property type="entry name" value="IDEAL"/>
    <property type="match status" value="1"/>
</dbReference>
<dbReference type="Proteomes" id="UP000682111">
    <property type="component" value="Unassembled WGS sequence"/>
</dbReference>
<dbReference type="RefSeq" id="WP_095309915.1">
    <property type="nucleotide sequence ID" value="NZ_BORC01000004.1"/>
</dbReference>
<accession>A0A919WIY6</accession>
<dbReference type="SMART" id="SM00914">
    <property type="entry name" value="IDEAL"/>
    <property type="match status" value="1"/>
</dbReference>
<proteinExistence type="predicted"/>
<feature type="domain" description="IDEAL" evidence="1">
    <location>
        <begin position="31"/>
        <end position="67"/>
    </location>
</feature>
<evidence type="ECO:0000313" key="3">
    <source>
        <dbReference type="Proteomes" id="UP000682111"/>
    </source>
</evidence>
<gene>
    <name evidence="2" type="ORF">J27TS8_28840</name>
</gene>
<dbReference type="EMBL" id="BORC01000004">
    <property type="protein sequence ID" value="GIN62891.1"/>
    <property type="molecule type" value="Genomic_DNA"/>
</dbReference>
<comment type="caution">
    <text evidence="2">The sequence shown here is derived from an EMBL/GenBank/DDBJ whole genome shotgun (WGS) entry which is preliminary data.</text>
</comment>
<evidence type="ECO:0000313" key="2">
    <source>
        <dbReference type="EMBL" id="GIN62891.1"/>
    </source>
</evidence>
<dbReference type="Gene3D" id="4.10.810.10">
    <property type="entry name" value="Virus Scaffolding Protein, Chain A"/>
    <property type="match status" value="1"/>
</dbReference>
<protein>
    <recommendedName>
        <fullName evidence="1">IDEAL domain-containing protein</fullName>
    </recommendedName>
</protein>
<dbReference type="AlphaFoldDB" id="A0A919WIY6"/>
<keyword evidence="3" id="KW-1185">Reference proteome</keyword>
<sequence>MKEKFYPELMKSGAMNRKKEAFMMNLYIDMVLSESLLKSEKEKLFLQIDQAIDKKDKSTFLQLSTQYIELKQRFGT</sequence>
<dbReference type="InterPro" id="IPR014957">
    <property type="entry name" value="IDEAL_dom"/>
</dbReference>
<dbReference type="OrthoDB" id="2969764at2"/>
<name>A0A919WIY6_9BACI</name>
<reference evidence="2" key="1">
    <citation type="submission" date="2021-03" db="EMBL/GenBank/DDBJ databases">
        <title>Antimicrobial resistance genes in bacteria isolated from Japanese honey, and their potential for conferring macrolide and lincosamide resistance in the American foulbrood pathogen Paenibacillus larvae.</title>
        <authorList>
            <person name="Okamoto M."/>
            <person name="Kumagai M."/>
            <person name="Kanamori H."/>
            <person name="Takamatsu D."/>
        </authorList>
    </citation>
    <scope>NUCLEOTIDE SEQUENCE</scope>
    <source>
        <strain evidence="2">J27TS8</strain>
    </source>
</reference>
<dbReference type="InterPro" id="IPR027393">
    <property type="entry name" value="Virus_scaffolding_prot_C"/>
</dbReference>
<organism evidence="2 3">
    <name type="scientific">Robertmurraya siralis</name>
    <dbReference type="NCBI Taxonomy" id="77777"/>
    <lineage>
        <taxon>Bacteria</taxon>
        <taxon>Bacillati</taxon>
        <taxon>Bacillota</taxon>
        <taxon>Bacilli</taxon>
        <taxon>Bacillales</taxon>
        <taxon>Bacillaceae</taxon>
        <taxon>Robertmurraya</taxon>
    </lineage>
</organism>